<comment type="caution">
    <text evidence="1">The sequence shown here is derived from an EMBL/GenBank/DDBJ whole genome shotgun (WGS) entry which is preliminary data.</text>
</comment>
<dbReference type="EMBL" id="JAVRQI010000028">
    <property type="protein sequence ID" value="MDT1064638.1"/>
    <property type="molecule type" value="Genomic_DNA"/>
</dbReference>
<sequence length="69" mass="7513">MNRAAAFAAASGLVLVREGKALALSDDGKKAVAAIRKEKLLEDEALFLEEIGKFTTEQVVEQIMKMEAF</sequence>
<gene>
    <name evidence="1" type="ORF">RM190_22465</name>
</gene>
<evidence type="ECO:0000313" key="1">
    <source>
        <dbReference type="EMBL" id="MDT1064638.1"/>
    </source>
</evidence>
<name>A0ABU3EK76_9RHOB</name>
<evidence type="ECO:0000313" key="2">
    <source>
        <dbReference type="Proteomes" id="UP001251085"/>
    </source>
</evidence>
<dbReference type="Proteomes" id="UP001251085">
    <property type="component" value="Unassembled WGS sequence"/>
</dbReference>
<keyword evidence="2" id="KW-1185">Reference proteome</keyword>
<protein>
    <submittedName>
        <fullName evidence="1">Uncharacterized protein</fullName>
    </submittedName>
</protein>
<proteinExistence type="predicted"/>
<organism evidence="1 2">
    <name type="scientific">Paracoccus broussonetiae</name>
    <dbReference type="NCBI Taxonomy" id="3075834"/>
    <lineage>
        <taxon>Bacteria</taxon>
        <taxon>Pseudomonadati</taxon>
        <taxon>Pseudomonadota</taxon>
        <taxon>Alphaproteobacteria</taxon>
        <taxon>Rhodobacterales</taxon>
        <taxon>Paracoccaceae</taxon>
        <taxon>Paracoccus</taxon>
    </lineage>
</organism>
<accession>A0ABU3EK76</accession>
<dbReference type="RefSeq" id="WP_311761723.1">
    <property type="nucleotide sequence ID" value="NZ_JAVRQI010000028.1"/>
</dbReference>
<reference evidence="2" key="1">
    <citation type="submission" date="2023-07" db="EMBL/GenBank/DDBJ databases">
        <title>Characterization of two Paracoccaceae strains isolated from Phycosphere and proposal of Xinfangfangia lacusdiani sp. nov.</title>
        <authorList>
            <person name="Deng Y."/>
            <person name="Zhang Y.Q."/>
        </authorList>
    </citation>
    <scope>NUCLEOTIDE SEQUENCE [LARGE SCALE GENOMIC DNA]</scope>
    <source>
        <strain evidence="2">CPCC 101403</strain>
    </source>
</reference>